<dbReference type="SUPFAM" id="SSF56672">
    <property type="entry name" value="DNA/RNA polymerases"/>
    <property type="match status" value="1"/>
</dbReference>
<dbReference type="OrthoDB" id="5298951at2"/>
<keyword evidence="1" id="KW-0227">DNA damage</keyword>
<dbReference type="Pfam" id="PF00817">
    <property type="entry name" value="IMS"/>
    <property type="match status" value="1"/>
</dbReference>
<dbReference type="AlphaFoldDB" id="A0A418XEP9"/>
<dbReference type="PANTHER" id="PTHR35369:SF2">
    <property type="entry name" value="BLR3025 PROTEIN"/>
    <property type="match status" value="1"/>
</dbReference>
<evidence type="ECO:0000313" key="4">
    <source>
        <dbReference type="Proteomes" id="UP000284021"/>
    </source>
</evidence>
<dbReference type="Proteomes" id="UP000284021">
    <property type="component" value="Unassembled WGS sequence"/>
</dbReference>
<gene>
    <name evidence="3" type="ORF">D3879_15140</name>
</gene>
<dbReference type="CDD" id="cd03468">
    <property type="entry name" value="PolY_like"/>
    <property type="match status" value="1"/>
</dbReference>
<evidence type="ECO:0000259" key="2">
    <source>
        <dbReference type="Pfam" id="PF00817"/>
    </source>
</evidence>
<sequence>MRWACILLPQLALDAVLRGRANPAEPLALLAGTPQRRVLQALNQSARALGLRPGQSLTAAHALTRDFAMVEYDPAEIERWQRFLAAWAYRFSSQVSLQYPRALLLEIESSMGLFGPWPRFEARLREELTTLGFRHRIVVAPNPAAARVLANAHDGLAIPTLDALRQALGQMPVERIGLSREVATAFGRMGLRTLRQVLALPRDTVARRFPAEVLRHLDTLLGERPLALDCYLPPDEFDVRIELNFEVESNQALLFPLKRLIADLAAFLGGRDTGVQRFVLHLEHRDGEDTLVSVGLLSAEREASMLFELARGRLEQVQVPAPVRAVRLVARDLPAFVPEHRELFDERPQQSLPWEQLRERLRARLGDEAVHGLRAHADHRPERTWQADSDTKVSQAPPGLLRPGWLLRKPIPLREAAPRILAGPERLESGWWDGGDVRRDYYLIETRSGQQAWVYRPIGESGPLLLHGWFA</sequence>
<dbReference type="InterPro" id="IPR001126">
    <property type="entry name" value="UmuC"/>
</dbReference>
<accession>A0A418XEP9</accession>
<dbReference type="InterPro" id="IPR050356">
    <property type="entry name" value="SulA_CellDiv_inhibitor"/>
</dbReference>
<dbReference type="GO" id="GO:0006281">
    <property type="term" value="P:DNA repair"/>
    <property type="evidence" value="ECO:0007669"/>
    <property type="project" value="InterPro"/>
</dbReference>
<evidence type="ECO:0000256" key="1">
    <source>
        <dbReference type="ARBA" id="ARBA00022763"/>
    </source>
</evidence>
<reference evidence="3 4" key="1">
    <citation type="submission" date="2018-09" db="EMBL/GenBank/DDBJ databases">
        <authorList>
            <person name="Zhu H."/>
        </authorList>
    </citation>
    <scope>NUCLEOTIDE SEQUENCE [LARGE SCALE GENOMIC DNA]</scope>
    <source>
        <strain evidence="3 4">K1S02-6</strain>
    </source>
</reference>
<protein>
    <submittedName>
        <fullName evidence="3">DNA polymerase Y family protein</fullName>
    </submittedName>
</protein>
<evidence type="ECO:0000313" key="3">
    <source>
        <dbReference type="EMBL" id="RJG11006.1"/>
    </source>
</evidence>
<name>A0A418XEP9_9PSED</name>
<dbReference type="EMBL" id="QYUR01000003">
    <property type="protein sequence ID" value="RJG11006.1"/>
    <property type="molecule type" value="Genomic_DNA"/>
</dbReference>
<organism evidence="3 4">
    <name type="scientific">Pseudomonas cavernicola</name>
    <dbReference type="NCBI Taxonomy" id="2320866"/>
    <lineage>
        <taxon>Bacteria</taxon>
        <taxon>Pseudomonadati</taxon>
        <taxon>Pseudomonadota</taxon>
        <taxon>Gammaproteobacteria</taxon>
        <taxon>Pseudomonadales</taxon>
        <taxon>Pseudomonadaceae</taxon>
        <taxon>Pseudomonas</taxon>
    </lineage>
</organism>
<proteinExistence type="predicted"/>
<keyword evidence="4" id="KW-1185">Reference proteome</keyword>
<feature type="domain" description="UmuC" evidence="2">
    <location>
        <begin position="26"/>
        <end position="150"/>
    </location>
</feature>
<dbReference type="PANTHER" id="PTHR35369">
    <property type="entry name" value="BLR3025 PROTEIN-RELATED"/>
    <property type="match status" value="1"/>
</dbReference>
<dbReference type="RefSeq" id="WP_119955137.1">
    <property type="nucleotide sequence ID" value="NZ_QYUR01000003.1"/>
</dbReference>
<comment type="caution">
    <text evidence="3">The sequence shown here is derived from an EMBL/GenBank/DDBJ whole genome shotgun (WGS) entry which is preliminary data.</text>
</comment>
<dbReference type="InterPro" id="IPR043502">
    <property type="entry name" value="DNA/RNA_pol_sf"/>
</dbReference>